<feature type="non-terminal residue" evidence="2">
    <location>
        <position position="1"/>
    </location>
</feature>
<evidence type="ECO:0000256" key="1">
    <source>
        <dbReference type="SAM" id="MobiDB-lite"/>
    </source>
</evidence>
<evidence type="ECO:0000313" key="3">
    <source>
        <dbReference type="Proteomes" id="UP000033358"/>
    </source>
</evidence>
<dbReference type="Proteomes" id="UP000033358">
    <property type="component" value="Unassembled WGS sequence"/>
</dbReference>
<evidence type="ECO:0000313" key="2">
    <source>
        <dbReference type="EMBL" id="KKB96657.1"/>
    </source>
</evidence>
<gene>
    <name evidence="2" type="ORF">SZ25_00273</name>
</gene>
<feature type="compositionally biased region" description="Low complexity" evidence="1">
    <location>
        <begin position="61"/>
        <end position="76"/>
    </location>
</feature>
<dbReference type="EMBL" id="JYHA01000035">
    <property type="protein sequence ID" value="KKB96657.1"/>
    <property type="molecule type" value="Genomic_DNA"/>
</dbReference>
<proteinExistence type="predicted"/>
<dbReference type="AlphaFoldDB" id="A0A0F5MRF4"/>
<sequence>PQRYLDKIILLLSLLELAGYKNSHDQSMKKINKIIGDSLPLHLGLSASSPGVDLRDLSHVSPSSTPKSNKNNQINR</sequence>
<protein>
    <submittedName>
        <fullName evidence="2">Uncharacterized protein</fullName>
    </submittedName>
</protein>
<reference evidence="2 3" key="1">
    <citation type="submission" date="2015-02" db="EMBL/GenBank/DDBJ databases">
        <title>Single cell genomics of a rare environmental alphaproteobacterium provides unique insights into Rickettsiaceae evolution.</title>
        <authorList>
            <person name="Martijn J."/>
            <person name="Schulz F."/>
            <person name="Zaremba-Niedzwiedzka K."/>
            <person name="Viklund J."/>
            <person name="Stepanauskas R."/>
            <person name="Andersson S.G.E."/>
            <person name="Horn M."/>
            <person name="Guy L."/>
            <person name="Ettema T.J.G."/>
        </authorList>
    </citation>
    <scope>NUCLEOTIDE SEQUENCE [LARGE SCALE GENOMIC DNA]</scope>
    <source>
        <strain evidence="2 3">SCGC AAA041-L04</strain>
    </source>
</reference>
<accession>A0A0F5MRF4</accession>
<comment type="caution">
    <text evidence="2">The sequence shown here is derived from an EMBL/GenBank/DDBJ whole genome shotgun (WGS) entry which is preliminary data.</text>
</comment>
<feature type="region of interest" description="Disordered" evidence="1">
    <location>
        <begin position="54"/>
        <end position="76"/>
    </location>
</feature>
<keyword evidence="3" id="KW-1185">Reference proteome</keyword>
<organism evidence="2 3">
    <name type="scientific">Candidatus Arcanibacter lacustris</name>
    <dbReference type="NCBI Taxonomy" id="1607817"/>
    <lineage>
        <taxon>Bacteria</taxon>
        <taxon>Pseudomonadati</taxon>
        <taxon>Pseudomonadota</taxon>
        <taxon>Alphaproteobacteria</taxon>
        <taxon>Rickettsiales</taxon>
        <taxon>Candidatus Arcanibacter</taxon>
    </lineage>
</organism>
<name>A0A0F5MRF4_9RICK</name>